<proteinExistence type="predicted"/>
<dbReference type="SUPFAM" id="SSF55144">
    <property type="entry name" value="LigT-like"/>
    <property type="match status" value="1"/>
</dbReference>
<dbReference type="RefSeq" id="WP_317082640.1">
    <property type="nucleotide sequence ID" value="NZ_JASVDY010000001.1"/>
</dbReference>
<name>A0ABU3WE18_9GAMM</name>
<sequence length="193" mass="22802">MHDYPEWHKGRMHYALWYIEIVQPELLQYLSALRNSCAEFLVQPNIRQFHITLFICGFLSQNKIFDDDFSQSDFQQQMQLLLQQKIKSFRLKTGQIRSFNSALFVEIIDEHNSLSKIRTLFSDQYQEIAALDYCPHITLGLYSEAIEGQIVYSEIDQLAQRSFDIDVKHLTFGHYEAKILQGQLYPEQLMELI</sequence>
<dbReference type="Pfam" id="PF13563">
    <property type="entry name" value="2_5_RNA_ligase2"/>
    <property type="match status" value="1"/>
</dbReference>
<organism evidence="1 2">
    <name type="scientific">Acinetobacter chinensis</name>
    <dbReference type="NCBI Taxonomy" id="2004650"/>
    <lineage>
        <taxon>Bacteria</taxon>
        <taxon>Pseudomonadati</taxon>
        <taxon>Pseudomonadota</taxon>
        <taxon>Gammaproteobacteria</taxon>
        <taxon>Moraxellales</taxon>
        <taxon>Moraxellaceae</taxon>
        <taxon>Acinetobacter</taxon>
    </lineage>
</organism>
<dbReference type="GO" id="GO:0016874">
    <property type="term" value="F:ligase activity"/>
    <property type="evidence" value="ECO:0007669"/>
    <property type="project" value="UniProtKB-KW"/>
</dbReference>
<dbReference type="Proteomes" id="UP001278188">
    <property type="component" value="Unassembled WGS sequence"/>
</dbReference>
<reference evidence="1 2" key="1">
    <citation type="submission" date="2023-06" db="EMBL/GenBank/DDBJ databases">
        <title>Genomic Analysis of Acinetobacter Strains Recovered from South Australian Aquatic Samples provides Insights into the Circulation of Antibiotic Resistance determinants in the Environment.</title>
        <authorList>
            <person name="Tobin L."/>
            <person name="Jarocki V.M."/>
            <person name="Kenyon J."/>
            <person name="Drigo B."/>
            <person name="Donner E."/>
            <person name="Djordjevic S.P."/>
            <person name="Hamidian M."/>
        </authorList>
    </citation>
    <scope>NUCLEOTIDE SEQUENCE [LARGE SCALE GENOMIC DNA]</scope>
    <source>
        <strain evidence="1 2">SAAc652</strain>
    </source>
</reference>
<accession>A0ABU3WE18</accession>
<evidence type="ECO:0000313" key="1">
    <source>
        <dbReference type="EMBL" id="MDV2468461.1"/>
    </source>
</evidence>
<dbReference type="Gene3D" id="3.90.1140.10">
    <property type="entry name" value="Cyclic phosphodiesterase"/>
    <property type="match status" value="1"/>
</dbReference>
<dbReference type="EMBL" id="JASVDY010000001">
    <property type="protein sequence ID" value="MDV2468461.1"/>
    <property type="molecule type" value="Genomic_DNA"/>
</dbReference>
<dbReference type="InterPro" id="IPR009097">
    <property type="entry name" value="Cyclic_Pdiesterase"/>
</dbReference>
<evidence type="ECO:0000313" key="2">
    <source>
        <dbReference type="Proteomes" id="UP001278188"/>
    </source>
</evidence>
<keyword evidence="1" id="KW-0436">Ligase</keyword>
<comment type="caution">
    <text evidence="1">The sequence shown here is derived from an EMBL/GenBank/DDBJ whole genome shotgun (WGS) entry which is preliminary data.</text>
</comment>
<protein>
    <submittedName>
        <fullName evidence="1">2'-5' RNA ligase family protein</fullName>
    </submittedName>
</protein>
<keyword evidence="2" id="KW-1185">Reference proteome</keyword>
<gene>
    <name evidence="1" type="ORF">QR674_05640</name>
</gene>